<organism evidence="1 2">
    <name type="scientific">Armillaria ostoyae</name>
    <name type="common">Armillaria root rot fungus</name>
    <dbReference type="NCBI Taxonomy" id="47428"/>
    <lineage>
        <taxon>Eukaryota</taxon>
        <taxon>Fungi</taxon>
        <taxon>Dikarya</taxon>
        <taxon>Basidiomycota</taxon>
        <taxon>Agaricomycotina</taxon>
        <taxon>Agaricomycetes</taxon>
        <taxon>Agaricomycetidae</taxon>
        <taxon>Agaricales</taxon>
        <taxon>Marasmiineae</taxon>
        <taxon>Physalacriaceae</taxon>
        <taxon>Armillaria</taxon>
    </lineage>
</organism>
<accession>A0A284S7Q6</accession>
<sequence length="103" mass="11829">MTIRHAVGRDGPRSRSHSIFSHRQRTFGTLPIRPGSTNVGKDLDFRASLRTLPIALIGKRYKVSQLIQIKFLTSSYSRFFGQRFTSRRNRLADVSERFTTTLS</sequence>
<evidence type="ECO:0000313" key="2">
    <source>
        <dbReference type="Proteomes" id="UP000219338"/>
    </source>
</evidence>
<evidence type="ECO:0000313" key="1">
    <source>
        <dbReference type="EMBL" id="SJL17023.1"/>
    </source>
</evidence>
<reference evidence="1" key="1">
    <citation type="submission" date="2017-01" db="EMBL/GenBank/DDBJ databases">
        <authorList>
            <person name="Mah S.A."/>
            <person name="Swanson W.J."/>
            <person name="Moy G.W."/>
            <person name="Vacquier V.D."/>
        </authorList>
    </citation>
    <scope>NUCLEOTIDE SEQUENCE [LARGE SCALE GENOMIC DNA]</scope>
    <source>
        <strain evidence="1">C18/9</strain>
    </source>
</reference>
<keyword evidence="2" id="KW-1185">Reference proteome</keyword>
<dbReference type="OrthoDB" id="10603107at2759"/>
<protein>
    <submittedName>
        <fullName evidence="1">Uncharacterized protein</fullName>
    </submittedName>
</protein>
<gene>
    <name evidence="1" type="ORF">ARMOST_20563</name>
</gene>
<dbReference type="EMBL" id="FUEG01000040">
    <property type="protein sequence ID" value="SJL17023.1"/>
    <property type="molecule type" value="Genomic_DNA"/>
</dbReference>
<proteinExistence type="predicted"/>
<dbReference type="Proteomes" id="UP000219338">
    <property type="component" value="Unassembled WGS sequence"/>
</dbReference>
<dbReference type="AlphaFoldDB" id="A0A284S7Q6"/>
<name>A0A284S7Q6_ARMOS</name>